<organism evidence="2 3">
    <name type="scientific">Cannabis sativa</name>
    <name type="common">Hemp</name>
    <name type="synonym">Marijuana</name>
    <dbReference type="NCBI Taxonomy" id="3483"/>
    <lineage>
        <taxon>Eukaryota</taxon>
        <taxon>Viridiplantae</taxon>
        <taxon>Streptophyta</taxon>
        <taxon>Embryophyta</taxon>
        <taxon>Tracheophyta</taxon>
        <taxon>Spermatophyta</taxon>
        <taxon>Magnoliopsida</taxon>
        <taxon>eudicotyledons</taxon>
        <taxon>Gunneridae</taxon>
        <taxon>Pentapetalae</taxon>
        <taxon>rosids</taxon>
        <taxon>fabids</taxon>
        <taxon>Rosales</taxon>
        <taxon>Cannabaceae</taxon>
        <taxon>Cannabis</taxon>
    </lineage>
</organism>
<dbReference type="EMBL" id="JAATIP010000060">
    <property type="protein sequence ID" value="KAF4381546.1"/>
    <property type="molecule type" value="Genomic_DNA"/>
</dbReference>
<name>A0A7J6GF01_CANSA</name>
<dbReference type="Proteomes" id="UP000525078">
    <property type="component" value="Unassembled WGS sequence"/>
</dbReference>
<protein>
    <submittedName>
        <fullName evidence="2">Uncharacterized protein</fullName>
    </submittedName>
</protein>
<dbReference type="PANTHER" id="PTHR33108">
    <property type="entry name" value="OS01G0745000 PROTEIN"/>
    <property type="match status" value="1"/>
</dbReference>
<feature type="region of interest" description="Disordered" evidence="1">
    <location>
        <begin position="1"/>
        <end position="24"/>
    </location>
</feature>
<dbReference type="InterPro" id="IPR012876">
    <property type="entry name" value="DUF1677_pln"/>
</dbReference>
<dbReference type="PANTHER" id="PTHR33108:SF51">
    <property type="entry name" value="DUF1677 FAMILY PROTEIN (DUF1677)"/>
    <property type="match status" value="1"/>
</dbReference>
<evidence type="ECO:0000256" key="1">
    <source>
        <dbReference type="SAM" id="MobiDB-lite"/>
    </source>
</evidence>
<dbReference type="AlphaFoldDB" id="A0A7J6GF01"/>
<proteinExistence type="predicted"/>
<gene>
    <name evidence="2" type="ORF">F8388_021174</name>
</gene>
<comment type="caution">
    <text evidence="2">The sequence shown here is derived from an EMBL/GenBank/DDBJ whole genome shotgun (WGS) entry which is preliminary data.</text>
</comment>
<evidence type="ECO:0000313" key="3">
    <source>
        <dbReference type="Proteomes" id="UP000525078"/>
    </source>
</evidence>
<evidence type="ECO:0000313" key="2">
    <source>
        <dbReference type="EMBL" id="KAF4381546.1"/>
    </source>
</evidence>
<reference evidence="2 3" key="1">
    <citation type="journal article" date="2020" name="bioRxiv">
        <title>Sequence and annotation of 42 cannabis genomes reveals extensive copy number variation in cannabinoid synthesis and pathogen resistance genes.</title>
        <authorList>
            <person name="Mckernan K.J."/>
            <person name="Helbert Y."/>
            <person name="Kane L.T."/>
            <person name="Ebling H."/>
            <person name="Zhang L."/>
            <person name="Liu B."/>
            <person name="Eaton Z."/>
            <person name="Mclaughlin S."/>
            <person name="Kingan S."/>
            <person name="Baybayan P."/>
            <person name="Concepcion G."/>
            <person name="Jordan M."/>
            <person name="Riva A."/>
            <person name="Barbazuk W."/>
            <person name="Harkins T."/>
        </authorList>
    </citation>
    <scope>NUCLEOTIDE SEQUENCE [LARGE SCALE GENOMIC DNA]</scope>
    <source>
        <strain evidence="3">cv. Jamaican Lion 4</strain>
        <tissue evidence="2">Leaf</tissue>
    </source>
</reference>
<sequence>MAPNRENLIMVGSSSRENKQENNLTNSCEAPAKLSMESLQRTISDISLELMMTKELASNMEGTDKDDDDHHKNNKDLPAITEEEELAKCECCGMAEECTADYISRLRRKYSGKLVCGICAEAVNEEMEKKGVTREEALKEHMSACSRFNKLGRTHPLLYQAEAVKQILKKSSISGRARSLSPRDYKGINSSQRKSAGVLARSSSCIPTLGMISLLRGHADGRLSAVSAGFSLLFCVVSVVVDVAHGKGGHTLNGFAIA</sequence>
<dbReference type="Pfam" id="PF07911">
    <property type="entry name" value="DUF1677"/>
    <property type="match status" value="1"/>
</dbReference>
<accession>A0A7J6GF01</accession>